<dbReference type="Gene3D" id="3.30.1340.30">
    <property type="match status" value="1"/>
</dbReference>
<reference evidence="2 3" key="1">
    <citation type="submission" date="2019-04" db="EMBL/GenBank/DDBJ databases">
        <title>genome sequence of strain W3.</title>
        <authorList>
            <person name="Gao J."/>
            <person name="Sun J."/>
        </authorList>
    </citation>
    <scope>NUCLEOTIDE SEQUENCE [LARGE SCALE GENOMIC DNA]</scope>
    <source>
        <strain evidence="2 3">W3</strain>
    </source>
</reference>
<dbReference type="EMBL" id="STGU01000010">
    <property type="protein sequence ID" value="THV33744.1"/>
    <property type="molecule type" value="Genomic_DNA"/>
</dbReference>
<dbReference type="Pfam" id="PF04972">
    <property type="entry name" value="BON"/>
    <property type="match status" value="1"/>
</dbReference>
<comment type="caution">
    <text evidence="2">The sequence shown here is derived from an EMBL/GenBank/DDBJ whole genome shotgun (WGS) entry which is preliminary data.</text>
</comment>
<evidence type="ECO:0000259" key="1">
    <source>
        <dbReference type="PROSITE" id="PS50914"/>
    </source>
</evidence>
<feature type="domain" description="BON" evidence="1">
    <location>
        <begin position="29"/>
        <end position="97"/>
    </location>
</feature>
<gene>
    <name evidence="2" type="ORF">FAA86_17130</name>
</gene>
<dbReference type="PROSITE" id="PS50914">
    <property type="entry name" value="BON"/>
    <property type="match status" value="1"/>
</dbReference>
<name>A0A4S8Q0Y7_9HYPH</name>
<proteinExistence type="predicted"/>
<protein>
    <submittedName>
        <fullName evidence="2">BON domain-containing protein</fullName>
    </submittedName>
</protein>
<sequence length="99" mass="10549">MRPKKESAMIFKPQLFHGEAPTVAEENPTEATLEQRVADALASTQGTGAEGLRVVASGGEIFLFGTVSTRDEMDRAVEAALTVAGVEKVTVRMETDEAP</sequence>
<accession>A0A4S8Q0Y7</accession>
<dbReference type="AlphaFoldDB" id="A0A4S8Q0Y7"/>
<evidence type="ECO:0000313" key="3">
    <source>
        <dbReference type="Proteomes" id="UP000307378"/>
    </source>
</evidence>
<dbReference type="InterPro" id="IPR007055">
    <property type="entry name" value="BON_dom"/>
</dbReference>
<organism evidence="2 3">
    <name type="scientific">Rhizobium rosettiformans W3</name>
    <dbReference type="NCBI Taxonomy" id="538378"/>
    <lineage>
        <taxon>Bacteria</taxon>
        <taxon>Pseudomonadati</taxon>
        <taxon>Pseudomonadota</taxon>
        <taxon>Alphaproteobacteria</taxon>
        <taxon>Hyphomicrobiales</taxon>
        <taxon>Rhizobiaceae</taxon>
        <taxon>Rhizobium/Agrobacterium group</taxon>
        <taxon>Rhizobium</taxon>
    </lineage>
</organism>
<dbReference type="Proteomes" id="UP000307378">
    <property type="component" value="Unassembled WGS sequence"/>
</dbReference>
<evidence type="ECO:0000313" key="2">
    <source>
        <dbReference type="EMBL" id="THV33744.1"/>
    </source>
</evidence>